<evidence type="ECO:0000313" key="2">
    <source>
        <dbReference type="Proteomes" id="UP000185984"/>
    </source>
</evidence>
<dbReference type="Pfam" id="PF14105">
    <property type="entry name" value="DUF4278"/>
    <property type="match status" value="1"/>
</dbReference>
<dbReference type="RefSeq" id="WP_073549315.1">
    <property type="nucleotide sequence ID" value="NZ_CAWMVK010000041.1"/>
</dbReference>
<accession>A0A1U7HU26</accession>
<comment type="caution">
    <text evidence="1">The sequence shown here is derived from an EMBL/GenBank/DDBJ whole genome shotgun (WGS) entry which is preliminary data.</text>
</comment>
<dbReference type="OrthoDB" id="426952at2"/>
<evidence type="ECO:0000313" key="1">
    <source>
        <dbReference type="EMBL" id="OKH27103.1"/>
    </source>
</evidence>
<gene>
    <name evidence="1" type="ORF">NIES1031_10330</name>
</gene>
<name>A0A1U7HU26_9CHRO</name>
<dbReference type="Proteomes" id="UP000185984">
    <property type="component" value="Unassembled WGS sequence"/>
</dbReference>
<evidence type="ECO:0008006" key="3">
    <source>
        <dbReference type="Google" id="ProtNLM"/>
    </source>
</evidence>
<reference evidence="1 2" key="1">
    <citation type="submission" date="2016-11" db="EMBL/GenBank/DDBJ databases">
        <title>Draft Genome Sequences of Nine Cyanobacterial Strains from Diverse Habitats.</title>
        <authorList>
            <person name="Zhu T."/>
            <person name="Hou S."/>
            <person name="Lu X."/>
            <person name="Hess W.R."/>
        </authorList>
    </citation>
    <scope>NUCLEOTIDE SEQUENCE [LARGE SCALE GENOMIC DNA]</scope>
    <source>
        <strain evidence="1 2">5.2 s.c.1</strain>
    </source>
</reference>
<proteinExistence type="predicted"/>
<organism evidence="1 2">
    <name type="scientific">Chroogloeocystis siderophila 5.2 s.c.1</name>
    <dbReference type="NCBI Taxonomy" id="247279"/>
    <lineage>
        <taxon>Bacteria</taxon>
        <taxon>Bacillati</taxon>
        <taxon>Cyanobacteriota</taxon>
        <taxon>Cyanophyceae</taxon>
        <taxon>Oscillatoriophycideae</taxon>
        <taxon>Chroococcales</taxon>
        <taxon>Chroococcaceae</taxon>
        <taxon>Chroogloeocystis</taxon>
    </lineage>
</organism>
<dbReference type="InterPro" id="IPR025458">
    <property type="entry name" value="DUF4278"/>
</dbReference>
<sequence length="76" mass="8863">MVYQLTALTTQSKVKTMTLSYRGLKYETSAVPVNSNIGITAKYRGLIYRKHPRTTLERQVCQLRYRGLTYNSVRFK</sequence>
<protein>
    <recommendedName>
        <fullName evidence="3">DUF4278 domain-containing protein</fullName>
    </recommendedName>
</protein>
<keyword evidence="2" id="KW-1185">Reference proteome</keyword>
<dbReference type="AlphaFoldDB" id="A0A1U7HU26"/>
<dbReference type="EMBL" id="MRCC01000007">
    <property type="protein sequence ID" value="OKH27103.1"/>
    <property type="molecule type" value="Genomic_DNA"/>
</dbReference>